<name>A0A074XJ77_AURPU</name>
<reference evidence="1 2" key="1">
    <citation type="journal article" date="2014" name="BMC Genomics">
        <title>Genome sequencing of four Aureobasidium pullulans varieties: biotechnological potential, stress tolerance, and description of new species.</title>
        <authorList>
            <person name="Gostin Ar C."/>
            <person name="Ohm R.A."/>
            <person name="Kogej T."/>
            <person name="Sonjak S."/>
            <person name="Turk M."/>
            <person name="Zajc J."/>
            <person name="Zalar P."/>
            <person name="Grube M."/>
            <person name="Sun H."/>
            <person name="Han J."/>
            <person name="Sharma A."/>
            <person name="Chiniquy J."/>
            <person name="Ngan C.Y."/>
            <person name="Lipzen A."/>
            <person name="Barry K."/>
            <person name="Grigoriev I.V."/>
            <person name="Gunde-Cimerman N."/>
        </authorList>
    </citation>
    <scope>NUCLEOTIDE SEQUENCE [LARGE SCALE GENOMIC DNA]</scope>
    <source>
        <strain evidence="1 2">EXF-150</strain>
    </source>
</reference>
<gene>
    <name evidence="1" type="ORF">M438DRAFT_68605</name>
</gene>
<evidence type="ECO:0000313" key="1">
    <source>
        <dbReference type="EMBL" id="KEQ82082.1"/>
    </source>
</evidence>
<keyword evidence="2" id="KW-1185">Reference proteome</keyword>
<dbReference type="Proteomes" id="UP000030706">
    <property type="component" value="Unassembled WGS sequence"/>
</dbReference>
<dbReference type="AlphaFoldDB" id="A0A074XJ77"/>
<proteinExistence type="predicted"/>
<dbReference type="EMBL" id="KL584989">
    <property type="protein sequence ID" value="KEQ82082.1"/>
    <property type="molecule type" value="Genomic_DNA"/>
</dbReference>
<dbReference type="HOGENOM" id="CLU_1686206_0_0_1"/>
<dbReference type="GeneID" id="40752558"/>
<accession>A0A074XJ77</accession>
<sequence length="156" mass="17152">MQIFPTYSLRLTASRSSDAHQRCSSQLTGSIAIRSIRRTSPKSTYSMHNALCSSSKQAEDFDGSGVGTPIIRLQPFLPSRHVCRGRRPIHVSTLYLYEVLCIIRCCGPGQSQSKILSLYHSGLWRLLIGLSGSLNCFALCRQGRHVIPTAAAASRT</sequence>
<organism evidence="1 2">
    <name type="scientific">Aureobasidium pullulans EXF-150</name>
    <dbReference type="NCBI Taxonomy" id="1043002"/>
    <lineage>
        <taxon>Eukaryota</taxon>
        <taxon>Fungi</taxon>
        <taxon>Dikarya</taxon>
        <taxon>Ascomycota</taxon>
        <taxon>Pezizomycotina</taxon>
        <taxon>Dothideomycetes</taxon>
        <taxon>Dothideomycetidae</taxon>
        <taxon>Dothideales</taxon>
        <taxon>Saccotheciaceae</taxon>
        <taxon>Aureobasidium</taxon>
    </lineage>
</organism>
<protein>
    <submittedName>
        <fullName evidence="1">Uncharacterized protein</fullName>
    </submittedName>
</protein>
<dbReference type="RefSeq" id="XP_029758269.1">
    <property type="nucleotide sequence ID" value="XM_029910252.1"/>
</dbReference>
<evidence type="ECO:0000313" key="2">
    <source>
        <dbReference type="Proteomes" id="UP000030706"/>
    </source>
</evidence>